<organism evidence="2 3">
    <name type="scientific">Schizopora paradoxa</name>
    <dbReference type="NCBI Taxonomy" id="27342"/>
    <lineage>
        <taxon>Eukaryota</taxon>
        <taxon>Fungi</taxon>
        <taxon>Dikarya</taxon>
        <taxon>Basidiomycota</taxon>
        <taxon>Agaricomycotina</taxon>
        <taxon>Agaricomycetes</taxon>
        <taxon>Hymenochaetales</taxon>
        <taxon>Schizoporaceae</taxon>
        <taxon>Schizopora</taxon>
    </lineage>
</organism>
<feature type="compositionally biased region" description="Acidic residues" evidence="1">
    <location>
        <begin position="170"/>
        <end position="179"/>
    </location>
</feature>
<dbReference type="EMBL" id="KQ086089">
    <property type="protein sequence ID" value="KLO08504.1"/>
    <property type="molecule type" value="Genomic_DNA"/>
</dbReference>
<feature type="region of interest" description="Disordered" evidence="1">
    <location>
        <begin position="90"/>
        <end position="193"/>
    </location>
</feature>
<sequence>MTLDVYNLNQLEDCDDFPPQKLEALSNGNAKLVEVKFPLGNTIETILHVIHDNAHRRVPALKPAFSEKEGSSTLFPEAWFRSKAVWAIPPTVHSNSDDEEEDEEEEEASDEEEGSNGEEEDDTDDEEVEVDVESDVASDDDESSESGEESEEEDSDDSNSESDANTTVDSDSDSDNDEAVETKPTATSVERSRDEVDAVLGYMLGACGLECDQRSYERLVGVKYSWRDLEKIVNICQSSESWPFESSVVNSPNIVEVP</sequence>
<evidence type="ECO:0000313" key="3">
    <source>
        <dbReference type="Proteomes" id="UP000053477"/>
    </source>
</evidence>
<gene>
    <name evidence="2" type="ORF">SCHPADRAFT_607059</name>
</gene>
<proteinExistence type="predicted"/>
<dbReference type="InParanoid" id="A0A0H2R9I4"/>
<evidence type="ECO:0000313" key="2">
    <source>
        <dbReference type="EMBL" id="KLO08504.1"/>
    </source>
</evidence>
<protein>
    <submittedName>
        <fullName evidence="2">Uncharacterized protein</fullName>
    </submittedName>
</protein>
<name>A0A0H2R9I4_9AGAM</name>
<accession>A0A0H2R9I4</accession>
<evidence type="ECO:0000256" key="1">
    <source>
        <dbReference type="SAM" id="MobiDB-lite"/>
    </source>
</evidence>
<dbReference type="Proteomes" id="UP000053477">
    <property type="component" value="Unassembled WGS sequence"/>
</dbReference>
<keyword evidence="3" id="KW-1185">Reference proteome</keyword>
<reference evidence="2 3" key="1">
    <citation type="submission" date="2015-04" db="EMBL/GenBank/DDBJ databases">
        <title>Complete genome sequence of Schizopora paradoxa KUC8140, a cosmopolitan wood degrader in East Asia.</title>
        <authorList>
            <consortium name="DOE Joint Genome Institute"/>
            <person name="Min B."/>
            <person name="Park H."/>
            <person name="Jang Y."/>
            <person name="Kim J.-J."/>
            <person name="Kim K.H."/>
            <person name="Pangilinan J."/>
            <person name="Lipzen A."/>
            <person name="Riley R."/>
            <person name="Grigoriev I.V."/>
            <person name="Spatafora J.W."/>
            <person name="Choi I.-G."/>
        </authorList>
    </citation>
    <scope>NUCLEOTIDE SEQUENCE [LARGE SCALE GENOMIC DNA]</scope>
    <source>
        <strain evidence="2 3">KUC8140</strain>
    </source>
</reference>
<feature type="compositionally biased region" description="Acidic residues" evidence="1">
    <location>
        <begin position="97"/>
        <end position="160"/>
    </location>
</feature>
<dbReference type="AlphaFoldDB" id="A0A0H2R9I4"/>